<dbReference type="PROSITE" id="PS50850">
    <property type="entry name" value="MFS"/>
    <property type="match status" value="1"/>
</dbReference>
<feature type="transmembrane region" description="Helical" evidence="7">
    <location>
        <begin position="139"/>
        <end position="157"/>
    </location>
</feature>
<evidence type="ECO:0000259" key="8">
    <source>
        <dbReference type="PROSITE" id="PS50850"/>
    </source>
</evidence>
<feature type="transmembrane region" description="Helical" evidence="7">
    <location>
        <begin position="233"/>
        <end position="252"/>
    </location>
</feature>
<dbReference type="PANTHER" id="PTHR11662:SF399">
    <property type="entry name" value="FI19708P1-RELATED"/>
    <property type="match status" value="1"/>
</dbReference>
<dbReference type="Gene3D" id="1.20.1250.20">
    <property type="entry name" value="MFS general substrate transporter like domains"/>
    <property type="match status" value="2"/>
</dbReference>
<feature type="transmembrane region" description="Helical" evidence="7">
    <location>
        <begin position="339"/>
        <end position="358"/>
    </location>
</feature>
<evidence type="ECO:0000313" key="9">
    <source>
        <dbReference type="EMBL" id="KAG8177030.1"/>
    </source>
</evidence>
<dbReference type="Proteomes" id="UP000827092">
    <property type="component" value="Unassembled WGS sequence"/>
</dbReference>
<evidence type="ECO:0000256" key="5">
    <source>
        <dbReference type="ARBA" id="ARBA00022989"/>
    </source>
</evidence>
<dbReference type="GO" id="GO:0016020">
    <property type="term" value="C:membrane"/>
    <property type="evidence" value="ECO:0007669"/>
    <property type="project" value="UniProtKB-SubCell"/>
</dbReference>
<proteinExistence type="predicted"/>
<dbReference type="EMBL" id="JAFNEN010000827">
    <property type="protein sequence ID" value="KAG8177030.1"/>
    <property type="molecule type" value="Genomic_DNA"/>
</dbReference>
<dbReference type="InterPro" id="IPR011701">
    <property type="entry name" value="MFS"/>
</dbReference>
<dbReference type="InterPro" id="IPR020846">
    <property type="entry name" value="MFS_dom"/>
</dbReference>
<dbReference type="FunFam" id="1.20.1250.20:FF:000003">
    <property type="entry name" value="Solute carrier family 17 member 3"/>
    <property type="match status" value="1"/>
</dbReference>
<feature type="domain" description="Major facilitator superfamily (MFS) profile" evidence="8">
    <location>
        <begin position="17"/>
        <end position="485"/>
    </location>
</feature>
<dbReference type="EMBL" id="JAFNEN010000827">
    <property type="protein sequence ID" value="KAG8177032.1"/>
    <property type="molecule type" value="Genomic_DNA"/>
</dbReference>
<evidence type="ECO:0000313" key="10">
    <source>
        <dbReference type="Proteomes" id="UP000827092"/>
    </source>
</evidence>
<keyword evidence="2" id="KW-0813">Transport</keyword>
<organism evidence="9 10">
    <name type="scientific">Oedothorax gibbosus</name>
    <dbReference type="NCBI Taxonomy" id="931172"/>
    <lineage>
        <taxon>Eukaryota</taxon>
        <taxon>Metazoa</taxon>
        <taxon>Ecdysozoa</taxon>
        <taxon>Arthropoda</taxon>
        <taxon>Chelicerata</taxon>
        <taxon>Arachnida</taxon>
        <taxon>Araneae</taxon>
        <taxon>Araneomorphae</taxon>
        <taxon>Entelegynae</taxon>
        <taxon>Araneoidea</taxon>
        <taxon>Linyphiidae</taxon>
        <taxon>Erigoninae</taxon>
        <taxon>Oedothorax</taxon>
    </lineage>
</organism>
<gene>
    <name evidence="9" type="ORF">JTE90_024079</name>
</gene>
<evidence type="ECO:0000256" key="2">
    <source>
        <dbReference type="ARBA" id="ARBA00022448"/>
    </source>
</evidence>
<keyword evidence="4" id="KW-0769">Symport</keyword>
<feature type="transmembrane region" description="Helical" evidence="7">
    <location>
        <begin position="370"/>
        <end position="388"/>
    </location>
</feature>
<evidence type="ECO:0000256" key="3">
    <source>
        <dbReference type="ARBA" id="ARBA00022692"/>
    </source>
</evidence>
<keyword evidence="3 7" id="KW-0812">Transmembrane</keyword>
<evidence type="ECO:0000256" key="4">
    <source>
        <dbReference type="ARBA" id="ARBA00022847"/>
    </source>
</evidence>
<dbReference type="SUPFAM" id="SSF103473">
    <property type="entry name" value="MFS general substrate transporter"/>
    <property type="match status" value="1"/>
</dbReference>
<feature type="transmembrane region" description="Helical" evidence="7">
    <location>
        <begin position="12"/>
        <end position="40"/>
    </location>
</feature>
<accession>A0AAV6TY79</accession>
<sequence>MSLRSSVVGYRHLVAIILFSICFVINVQRLSTAIVIVAMVNHTYKEPFAAINSSKVCMSVNGSTDNVEELKEPFAAINSSKVCMSVNGSTDNVEELKVEGKFHWSPKTQGYIFGIYFIGRTSAFLPSAKLGRLYEYRRIALCACIVASLATLLAPLAARWHVYAFMVVQLLRGVGAAVMNTSVFALMGHWFSKLERGLLTTFVLTGYSMGAIFATIVSGWICDHPSMGWPVAFYMPGCLGILTSIIMAATLYEMPINCPRLVEAEKKYFASNQEQIAMAKNVSPPWKKILTSVPIHALILGIFGQYWMQTYFWSVQSTFLGTVQQFSIIKNGVASALPYLLKAIGEYSAMAISHWLLTKNVVGVNTLRKSCNTIGCAGITAAILGLYFGGCDDYVIVGASLASMFFLGVTVPGALISFYDMAPRFAGSLAGLLNGVSSLPTIVMPIAVGYLTKNQTLEEWQVVFLISIGVVVSCALIFAVFGSAKLQPWNSVDEDASITIDLSKSKVRVNENTRQNSSM</sequence>
<reference evidence="9 10" key="1">
    <citation type="journal article" date="2022" name="Nat. Ecol. Evol.">
        <title>A masculinizing supergene underlies an exaggerated male reproductive morph in a spider.</title>
        <authorList>
            <person name="Hendrickx F."/>
            <person name="De Corte Z."/>
            <person name="Sonet G."/>
            <person name="Van Belleghem S.M."/>
            <person name="Kostlbacher S."/>
            <person name="Vangestel C."/>
        </authorList>
    </citation>
    <scope>NUCLEOTIDE SEQUENCE [LARGE SCALE GENOMIC DNA]</scope>
    <source>
        <strain evidence="9">W744_W776</strain>
    </source>
</reference>
<name>A0AAV6TY79_9ARAC</name>
<dbReference type="PANTHER" id="PTHR11662">
    <property type="entry name" value="SOLUTE CARRIER FAMILY 17"/>
    <property type="match status" value="1"/>
</dbReference>
<dbReference type="GO" id="GO:0015293">
    <property type="term" value="F:symporter activity"/>
    <property type="evidence" value="ECO:0007669"/>
    <property type="project" value="UniProtKB-KW"/>
</dbReference>
<dbReference type="InterPro" id="IPR036259">
    <property type="entry name" value="MFS_trans_sf"/>
</dbReference>
<evidence type="ECO:0000256" key="7">
    <source>
        <dbReference type="SAM" id="Phobius"/>
    </source>
</evidence>
<comment type="caution">
    <text evidence="9">The sequence shown here is derived from an EMBL/GenBank/DDBJ whole genome shotgun (WGS) entry which is preliminary data.</text>
</comment>
<dbReference type="GO" id="GO:0006820">
    <property type="term" value="P:monoatomic anion transport"/>
    <property type="evidence" value="ECO:0007669"/>
    <property type="project" value="TreeGrafter"/>
</dbReference>
<feature type="transmembrane region" description="Helical" evidence="7">
    <location>
        <begin position="462"/>
        <end position="481"/>
    </location>
</feature>
<keyword evidence="6 7" id="KW-0472">Membrane</keyword>
<dbReference type="Pfam" id="PF07690">
    <property type="entry name" value="MFS_1"/>
    <property type="match status" value="1"/>
</dbReference>
<dbReference type="EMBL" id="JAFNEN010000827">
    <property type="protein sequence ID" value="KAG8177029.1"/>
    <property type="molecule type" value="Genomic_DNA"/>
</dbReference>
<evidence type="ECO:0000256" key="1">
    <source>
        <dbReference type="ARBA" id="ARBA00004141"/>
    </source>
</evidence>
<comment type="subcellular location">
    <subcellularLocation>
        <location evidence="1">Membrane</location>
        <topology evidence="1">Multi-pass membrane protein</topology>
    </subcellularLocation>
</comment>
<feature type="transmembrane region" description="Helical" evidence="7">
    <location>
        <begin position="431"/>
        <end position="450"/>
    </location>
</feature>
<dbReference type="AlphaFoldDB" id="A0AAV6TY79"/>
<protein>
    <recommendedName>
        <fullName evidence="8">Major facilitator superfamily (MFS) profile domain-containing protein</fullName>
    </recommendedName>
</protein>
<feature type="transmembrane region" description="Helical" evidence="7">
    <location>
        <begin position="198"/>
        <end position="221"/>
    </location>
</feature>
<feature type="transmembrane region" description="Helical" evidence="7">
    <location>
        <begin position="163"/>
        <end position="186"/>
    </location>
</feature>
<feature type="transmembrane region" description="Helical" evidence="7">
    <location>
        <begin position="289"/>
        <end position="308"/>
    </location>
</feature>
<dbReference type="EMBL" id="JAFNEN010000827">
    <property type="protein sequence ID" value="KAG8177031.1"/>
    <property type="molecule type" value="Genomic_DNA"/>
</dbReference>
<keyword evidence="5 7" id="KW-1133">Transmembrane helix</keyword>
<dbReference type="InterPro" id="IPR050382">
    <property type="entry name" value="MFS_Na/Anion_cotransporter"/>
</dbReference>
<keyword evidence="10" id="KW-1185">Reference proteome</keyword>
<feature type="transmembrane region" description="Helical" evidence="7">
    <location>
        <begin position="394"/>
        <end position="419"/>
    </location>
</feature>
<evidence type="ECO:0000256" key="6">
    <source>
        <dbReference type="ARBA" id="ARBA00023136"/>
    </source>
</evidence>